<evidence type="ECO:0000256" key="2">
    <source>
        <dbReference type="ARBA" id="ARBA00021099"/>
    </source>
</evidence>
<accession>A0A2G8KSX4</accession>
<evidence type="ECO:0000313" key="8">
    <source>
        <dbReference type="EMBL" id="PIK51097.1"/>
    </source>
</evidence>
<dbReference type="GO" id="GO:0000422">
    <property type="term" value="P:autophagy of mitochondrion"/>
    <property type="evidence" value="ECO:0007669"/>
    <property type="project" value="TreeGrafter"/>
</dbReference>
<organism evidence="8 9">
    <name type="scientific">Stichopus japonicus</name>
    <name type="common">Sea cucumber</name>
    <dbReference type="NCBI Taxonomy" id="307972"/>
    <lineage>
        <taxon>Eukaryota</taxon>
        <taxon>Metazoa</taxon>
        <taxon>Echinodermata</taxon>
        <taxon>Eleutherozoa</taxon>
        <taxon>Echinozoa</taxon>
        <taxon>Holothuroidea</taxon>
        <taxon>Aspidochirotacea</taxon>
        <taxon>Aspidochirotida</taxon>
        <taxon>Stichopodidae</taxon>
        <taxon>Apostichopus</taxon>
    </lineage>
</organism>
<evidence type="ECO:0000256" key="3">
    <source>
        <dbReference type="ARBA" id="ARBA00022679"/>
    </source>
</evidence>
<feature type="compositionally biased region" description="Acidic residues" evidence="7">
    <location>
        <begin position="45"/>
        <end position="61"/>
    </location>
</feature>
<dbReference type="STRING" id="307972.A0A2G8KSX4"/>
<dbReference type="PANTHER" id="PTHR14957">
    <property type="entry name" value="UBIQUITIN-LIKE-CONJUGATING ENZYME ATG10"/>
    <property type="match status" value="1"/>
</dbReference>
<dbReference type="Proteomes" id="UP000230750">
    <property type="component" value="Unassembled WGS sequence"/>
</dbReference>
<comment type="similarity">
    <text evidence="1">Belongs to the ATG10 family.</text>
</comment>
<proteinExistence type="inferred from homology"/>
<sequence length="191" mass="22055">MSFSRPSANGARLQSEVPGLPFLAFKQRLHSREEKSTNQEHSREEEDEEDDDAERELEDDQATLVTERCDTISMEYHVVYSESYQVPVLYFNAFHSDGKLLSLNEIWDRVPSLHRQRVEHDKWTVITQQEHPIFGRPFFQLHPCHTEDLMKQVLPNSSESKSNYIVTWLSSVGPLVGLHLPLVFSELCGDG</sequence>
<evidence type="ECO:0000256" key="5">
    <source>
        <dbReference type="ARBA" id="ARBA00023006"/>
    </source>
</evidence>
<keyword evidence="3" id="KW-0808">Transferase</keyword>
<keyword evidence="4" id="KW-0833">Ubl conjugation pathway</keyword>
<dbReference type="EMBL" id="MRZV01000390">
    <property type="protein sequence ID" value="PIK51097.1"/>
    <property type="molecule type" value="Genomic_DNA"/>
</dbReference>
<feature type="region of interest" description="Disordered" evidence="7">
    <location>
        <begin position="28"/>
        <end position="61"/>
    </location>
</feature>
<dbReference type="OrthoDB" id="4089664at2759"/>
<evidence type="ECO:0000256" key="1">
    <source>
        <dbReference type="ARBA" id="ARBA00005696"/>
    </source>
</evidence>
<evidence type="ECO:0000313" key="9">
    <source>
        <dbReference type="Proteomes" id="UP000230750"/>
    </source>
</evidence>
<keyword evidence="9" id="KW-1185">Reference proteome</keyword>
<dbReference type="Gene3D" id="3.30.1460.50">
    <property type="match status" value="1"/>
</dbReference>
<protein>
    <recommendedName>
        <fullName evidence="2">Ubiquitin-like-conjugating enzyme ATG10</fullName>
    </recommendedName>
    <alternativeName>
        <fullName evidence="6">Autophagy-related protein 10</fullName>
    </alternativeName>
</protein>
<dbReference type="AlphaFoldDB" id="A0A2G8KSX4"/>
<dbReference type="PANTHER" id="PTHR14957:SF1">
    <property type="entry name" value="UBIQUITIN-LIKE-CONJUGATING ENZYME ATG10"/>
    <property type="match status" value="1"/>
</dbReference>
<feature type="compositionally biased region" description="Basic and acidic residues" evidence="7">
    <location>
        <begin position="30"/>
        <end position="44"/>
    </location>
</feature>
<dbReference type="GO" id="GO:0005829">
    <property type="term" value="C:cytosol"/>
    <property type="evidence" value="ECO:0007669"/>
    <property type="project" value="TreeGrafter"/>
</dbReference>
<evidence type="ECO:0000256" key="6">
    <source>
        <dbReference type="ARBA" id="ARBA00029833"/>
    </source>
</evidence>
<dbReference type="Pfam" id="PF03987">
    <property type="entry name" value="Autophagy_act_C"/>
    <property type="match status" value="1"/>
</dbReference>
<evidence type="ECO:0000256" key="7">
    <source>
        <dbReference type="SAM" id="MobiDB-lite"/>
    </source>
</evidence>
<dbReference type="GO" id="GO:0032446">
    <property type="term" value="P:protein modification by small protein conjugation"/>
    <property type="evidence" value="ECO:0007669"/>
    <property type="project" value="TreeGrafter"/>
</dbReference>
<gene>
    <name evidence="8" type="ORF">BSL78_12009</name>
</gene>
<evidence type="ECO:0000256" key="4">
    <source>
        <dbReference type="ARBA" id="ARBA00022786"/>
    </source>
</evidence>
<dbReference type="GO" id="GO:0000045">
    <property type="term" value="P:autophagosome assembly"/>
    <property type="evidence" value="ECO:0007669"/>
    <property type="project" value="TreeGrafter"/>
</dbReference>
<dbReference type="InterPro" id="IPR007135">
    <property type="entry name" value="Atg3/Atg10"/>
</dbReference>
<dbReference type="GO" id="GO:0061651">
    <property type="term" value="F:Atg12 conjugating enzyme activity"/>
    <property type="evidence" value="ECO:0007669"/>
    <property type="project" value="TreeGrafter"/>
</dbReference>
<name>A0A2G8KSX4_STIJA</name>
<reference evidence="8 9" key="1">
    <citation type="journal article" date="2017" name="PLoS Biol.">
        <title>The sea cucumber genome provides insights into morphological evolution and visceral regeneration.</title>
        <authorList>
            <person name="Zhang X."/>
            <person name="Sun L."/>
            <person name="Yuan J."/>
            <person name="Sun Y."/>
            <person name="Gao Y."/>
            <person name="Zhang L."/>
            <person name="Li S."/>
            <person name="Dai H."/>
            <person name="Hamel J.F."/>
            <person name="Liu C."/>
            <person name="Yu Y."/>
            <person name="Liu S."/>
            <person name="Lin W."/>
            <person name="Guo K."/>
            <person name="Jin S."/>
            <person name="Xu P."/>
            <person name="Storey K.B."/>
            <person name="Huan P."/>
            <person name="Zhang T."/>
            <person name="Zhou Y."/>
            <person name="Zhang J."/>
            <person name="Lin C."/>
            <person name="Li X."/>
            <person name="Xing L."/>
            <person name="Huo D."/>
            <person name="Sun M."/>
            <person name="Wang L."/>
            <person name="Mercier A."/>
            <person name="Li F."/>
            <person name="Yang H."/>
            <person name="Xiang J."/>
        </authorList>
    </citation>
    <scope>NUCLEOTIDE SEQUENCE [LARGE SCALE GENOMIC DNA]</scope>
    <source>
        <strain evidence="8">Shaxun</strain>
        <tissue evidence="8">Muscle</tissue>
    </source>
</reference>
<comment type="caution">
    <text evidence="8">The sequence shown here is derived from an EMBL/GenBank/DDBJ whole genome shotgun (WGS) entry which is preliminary data.</text>
</comment>
<keyword evidence="5" id="KW-0072">Autophagy</keyword>